<gene>
    <name evidence="1" type="ORF">METZ01_LOCUS340774</name>
</gene>
<dbReference type="AlphaFoldDB" id="A0A382QSP1"/>
<proteinExistence type="predicted"/>
<protein>
    <submittedName>
        <fullName evidence="1">Uncharacterized protein</fullName>
    </submittedName>
</protein>
<organism evidence="1">
    <name type="scientific">marine metagenome</name>
    <dbReference type="NCBI Taxonomy" id="408172"/>
    <lineage>
        <taxon>unclassified sequences</taxon>
        <taxon>metagenomes</taxon>
        <taxon>ecological metagenomes</taxon>
    </lineage>
</organism>
<name>A0A382QSP1_9ZZZZ</name>
<sequence>MVLYFLRRLVQPRENPIHTQQSAAVKGGG</sequence>
<reference evidence="1" key="1">
    <citation type="submission" date="2018-05" db="EMBL/GenBank/DDBJ databases">
        <authorList>
            <person name="Lanie J.A."/>
            <person name="Ng W.-L."/>
            <person name="Kazmierczak K.M."/>
            <person name="Andrzejewski T.M."/>
            <person name="Davidsen T.M."/>
            <person name="Wayne K.J."/>
            <person name="Tettelin H."/>
            <person name="Glass J.I."/>
            <person name="Rusch D."/>
            <person name="Podicherti R."/>
            <person name="Tsui H.-C.T."/>
            <person name="Winkler M.E."/>
        </authorList>
    </citation>
    <scope>NUCLEOTIDE SEQUENCE</scope>
</reference>
<feature type="non-terminal residue" evidence="1">
    <location>
        <position position="29"/>
    </location>
</feature>
<dbReference type="EMBL" id="UINC01116287">
    <property type="protein sequence ID" value="SVC87920.1"/>
    <property type="molecule type" value="Genomic_DNA"/>
</dbReference>
<evidence type="ECO:0000313" key="1">
    <source>
        <dbReference type="EMBL" id="SVC87920.1"/>
    </source>
</evidence>
<accession>A0A382QSP1</accession>